<dbReference type="Gene3D" id="3.40.190.10">
    <property type="entry name" value="Periplasmic binding protein-like II"/>
    <property type="match status" value="1"/>
</dbReference>
<dbReference type="AlphaFoldDB" id="A0A225M5W3"/>
<dbReference type="Gene3D" id="3.40.190.150">
    <property type="entry name" value="Bordetella uptake gene, domain 1"/>
    <property type="match status" value="1"/>
</dbReference>
<organism evidence="3 4">
    <name type="scientific">Candidimonas nitroreducens</name>
    <dbReference type="NCBI Taxonomy" id="683354"/>
    <lineage>
        <taxon>Bacteria</taxon>
        <taxon>Pseudomonadati</taxon>
        <taxon>Pseudomonadota</taxon>
        <taxon>Betaproteobacteria</taxon>
        <taxon>Burkholderiales</taxon>
        <taxon>Alcaligenaceae</taxon>
        <taxon>Candidimonas</taxon>
    </lineage>
</organism>
<dbReference type="OrthoDB" id="8678477at2"/>
<keyword evidence="4" id="KW-1185">Reference proteome</keyword>
<dbReference type="PIRSF" id="PIRSF017082">
    <property type="entry name" value="YflP"/>
    <property type="match status" value="1"/>
</dbReference>
<name>A0A225M5W3_9BURK</name>
<evidence type="ECO:0000313" key="3">
    <source>
        <dbReference type="EMBL" id="OWT56734.1"/>
    </source>
</evidence>
<dbReference type="InterPro" id="IPR005064">
    <property type="entry name" value="BUG"/>
</dbReference>
<feature type="signal peptide" evidence="2">
    <location>
        <begin position="1"/>
        <end position="32"/>
    </location>
</feature>
<dbReference type="InterPro" id="IPR042100">
    <property type="entry name" value="Bug_dom1"/>
</dbReference>
<dbReference type="CDD" id="cd13578">
    <property type="entry name" value="PBP2_Bug27"/>
    <property type="match status" value="1"/>
</dbReference>
<dbReference type="EMBL" id="NJIH01000010">
    <property type="protein sequence ID" value="OWT56734.1"/>
    <property type="molecule type" value="Genomic_DNA"/>
</dbReference>
<accession>A0A225M5W3</accession>
<dbReference type="Pfam" id="PF03401">
    <property type="entry name" value="TctC"/>
    <property type="match status" value="1"/>
</dbReference>
<evidence type="ECO:0000313" key="4">
    <source>
        <dbReference type="Proteomes" id="UP000214603"/>
    </source>
</evidence>
<dbReference type="Proteomes" id="UP000214603">
    <property type="component" value="Unassembled WGS sequence"/>
</dbReference>
<keyword evidence="2" id="KW-0732">Signal</keyword>
<sequence length="332" mass="35252">MLKSNVIRSRLALIGQSAAGALLALAAVTSSAASTYPDKPIRVIVPFPAGGGTDIAARLIMPAFSKELKQSVIVENRAGAATVIGTEVVANAPADGYTLLYTSSAFTANASLMRKLSYDPLTSFYPIGCAALHPFVLVANPSVPANNLKELISYAKQNPGKLNYASAGPGSTQHLEMELLKRLAGLDIVHVPYRGSSPAMTDLLGGQVNIMFNGVSPTLAYIRSGKLKVFATDSNRRLELLPNVPTMAQAGVAGFNFTTWSGLLAPSKLPPEAKAVLDAAWKKAMAKPEVQKALAQRGLVPNYLSPSDFAQMLRKDKAQWAELVRDAHVQPQ</sequence>
<evidence type="ECO:0000256" key="1">
    <source>
        <dbReference type="ARBA" id="ARBA00006987"/>
    </source>
</evidence>
<feature type="chain" id="PRO_5013053283" description="LacI family transcriptional regulator" evidence="2">
    <location>
        <begin position="33"/>
        <end position="332"/>
    </location>
</feature>
<evidence type="ECO:0000256" key="2">
    <source>
        <dbReference type="SAM" id="SignalP"/>
    </source>
</evidence>
<dbReference type="PANTHER" id="PTHR42928:SF5">
    <property type="entry name" value="BLR1237 PROTEIN"/>
    <property type="match status" value="1"/>
</dbReference>
<comment type="caution">
    <text evidence="3">The sequence shown here is derived from an EMBL/GenBank/DDBJ whole genome shotgun (WGS) entry which is preliminary data.</text>
</comment>
<evidence type="ECO:0008006" key="5">
    <source>
        <dbReference type="Google" id="ProtNLM"/>
    </source>
</evidence>
<comment type="similarity">
    <text evidence="1">Belongs to the UPF0065 (bug) family.</text>
</comment>
<reference evidence="4" key="1">
    <citation type="submission" date="2017-06" db="EMBL/GenBank/DDBJ databases">
        <title>Herbaspirillum phytohormonus sp. nov., isolated from the root nodule of Robinia pseudoacacia in lead-zinc mine.</title>
        <authorList>
            <person name="Fan M."/>
            <person name="Lin Y."/>
        </authorList>
    </citation>
    <scope>NUCLEOTIDE SEQUENCE [LARGE SCALE GENOMIC DNA]</scope>
    <source>
        <strain evidence="4">SC-089</strain>
    </source>
</reference>
<gene>
    <name evidence="3" type="ORF">CEY11_17660</name>
</gene>
<protein>
    <recommendedName>
        <fullName evidence="5">LacI family transcriptional regulator</fullName>
    </recommendedName>
</protein>
<dbReference type="SUPFAM" id="SSF53850">
    <property type="entry name" value="Periplasmic binding protein-like II"/>
    <property type="match status" value="1"/>
</dbReference>
<dbReference type="RefSeq" id="WP_088604741.1">
    <property type="nucleotide sequence ID" value="NZ_NJIH01000010.1"/>
</dbReference>
<dbReference type="PANTHER" id="PTHR42928">
    <property type="entry name" value="TRICARBOXYLATE-BINDING PROTEIN"/>
    <property type="match status" value="1"/>
</dbReference>
<proteinExistence type="inferred from homology"/>